<name>A0A1H3DA64_9BACI</name>
<sequence>MQTERDSGFGYPLLYPDQGEIRLLFTIPKDDDRVILLDYPSVTTFRKVLRSQLHTLEPRTREYVQSKLPIIDSGEVDNATPLAVSVYREMSHEAS</sequence>
<protein>
    <submittedName>
        <fullName evidence="1">Uncharacterized protein</fullName>
    </submittedName>
</protein>
<keyword evidence="2" id="KW-1185">Reference proteome</keyword>
<reference evidence="1 2" key="1">
    <citation type="submission" date="2016-10" db="EMBL/GenBank/DDBJ databases">
        <authorList>
            <person name="Varghese N."/>
            <person name="Submissions S."/>
        </authorList>
    </citation>
    <scope>NUCLEOTIDE SEQUENCE [LARGE SCALE GENOMIC DNA]</scope>
    <source>
        <strain evidence="1 2">DSM 20748</strain>
    </source>
</reference>
<evidence type="ECO:0000313" key="1">
    <source>
        <dbReference type="EMBL" id="SDX63246.1"/>
    </source>
</evidence>
<accession>A0A1H3DA64</accession>
<organism evidence="1 2">
    <name type="scientific">Salimicrobium album</name>
    <dbReference type="NCBI Taxonomy" id="50717"/>
    <lineage>
        <taxon>Bacteria</taxon>
        <taxon>Bacillati</taxon>
        <taxon>Bacillota</taxon>
        <taxon>Bacilli</taxon>
        <taxon>Bacillales</taxon>
        <taxon>Bacillaceae</taxon>
        <taxon>Salimicrobium</taxon>
    </lineage>
</organism>
<dbReference type="Proteomes" id="UP000198647">
    <property type="component" value="Unassembled WGS sequence"/>
</dbReference>
<dbReference type="RefSeq" id="WP_093105891.1">
    <property type="nucleotide sequence ID" value="NZ_FNOS01000002.1"/>
</dbReference>
<gene>
    <name evidence="1" type="ORF">SAMN04488081_0885</name>
</gene>
<evidence type="ECO:0000313" key="2">
    <source>
        <dbReference type="Proteomes" id="UP000198647"/>
    </source>
</evidence>
<proteinExistence type="predicted"/>
<comment type="caution">
    <text evidence="1">The sequence shown here is derived from an EMBL/GenBank/DDBJ whole genome shotgun (WGS) entry which is preliminary data.</text>
</comment>
<dbReference type="EMBL" id="FNOS01000002">
    <property type="protein sequence ID" value="SDX63246.1"/>
    <property type="molecule type" value="Genomic_DNA"/>
</dbReference>